<dbReference type="GO" id="GO:0006281">
    <property type="term" value="P:DNA repair"/>
    <property type="evidence" value="ECO:0007669"/>
    <property type="project" value="InterPro"/>
</dbReference>
<dbReference type="PANTHER" id="PTHR21180:SF32">
    <property type="entry name" value="ENDONUCLEASE_EXONUCLEASE_PHOSPHATASE FAMILY DOMAIN-CONTAINING PROTEIN 1"/>
    <property type="match status" value="1"/>
</dbReference>
<feature type="domain" description="Helix-hairpin-helix DNA-binding motif class 1" evidence="1">
    <location>
        <begin position="173"/>
        <end position="192"/>
    </location>
</feature>
<dbReference type="EMBL" id="RIAX01000001">
    <property type="protein sequence ID" value="RNF40999.1"/>
    <property type="molecule type" value="Genomic_DNA"/>
</dbReference>
<dbReference type="Proteomes" id="UP000275473">
    <property type="component" value="Unassembled WGS sequence"/>
</dbReference>
<feature type="domain" description="Helix-hairpin-helix DNA-binding motif class 1" evidence="1">
    <location>
        <begin position="143"/>
        <end position="162"/>
    </location>
</feature>
<dbReference type="SUPFAM" id="SSF47781">
    <property type="entry name" value="RuvA domain 2-like"/>
    <property type="match status" value="1"/>
</dbReference>
<proteinExistence type="predicted"/>
<dbReference type="NCBIfam" id="TIGR00426">
    <property type="entry name" value="competence protein ComEA helix-hairpin-helix repeat region"/>
    <property type="match status" value="1"/>
</dbReference>
<dbReference type="Gene3D" id="3.10.560.10">
    <property type="entry name" value="Outer membrane lipoprotein wza domain like"/>
    <property type="match status" value="1"/>
</dbReference>
<protein>
    <submittedName>
        <fullName evidence="2">Competence protein ComEA</fullName>
    </submittedName>
</protein>
<dbReference type="GO" id="GO:0003677">
    <property type="term" value="F:DNA binding"/>
    <property type="evidence" value="ECO:0007669"/>
    <property type="project" value="InterPro"/>
</dbReference>
<keyword evidence="3" id="KW-1185">Reference proteome</keyword>
<dbReference type="GO" id="GO:0015628">
    <property type="term" value="P:protein secretion by the type II secretion system"/>
    <property type="evidence" value="ECO:0007669"/>
    <property type="project" value="TreeGrafter"/>
</dbReference>
<dbReference type="Pfam" id="PF10531">
    <property type="entry name" value="SLBB"/>
    <property type="match status" value="1"/>
</dbReference>
<evidence type="ECO:0000259" key="1">
    <source>
        <dbReference type="SMART" id="SM00278"/>
    </source>
</evidence>
<evidence type="ECO:0000313" key="2">
    <source>
        <dbReference type="EMBL" id="RNF40999.1"/>
    </source>
</evidence>
<dbReference type="Pfam" id="PF12836">
    <property type="entry name" value="HHH_3"/>
    <property type="match status" value="1"/>
</dbReference>
<comment type="caution">
    <text evidence="2">The sequence shown here is derived from an EMBL/GenBank/DDBJ whole genome shotgun (WGS) entry which is preliminary data.</text>
</comment>
<accession>A0A3M8PBA5</accession>
<dbReference type="AlphaFoldDB" id="A0A3M8PBA5"/>
<dbReference type="Gene3D" id="1.10.150.310">
    <property type="entry name" value="Tex RuvX-like domain-like"/>
    <property type="match status" value="1"/>
</dbReference>
<reference evidence="2 3" key="1">
    <citation type="journal article" date="2018" name="Int. J. Syst. Evol. Microbiol.">
        <title>Planococcus salinus sp. nov., a moderately halophilic bacterium isolated from a saline-alkali soil.</title>
        <authorList>
            <person name="Gan L."/>
        </authorList>
    </citation>
    <scope>NUCLEOTIDE SEQUENCE [LARGE SCALE GENOMIC DNA]</scope>
    <source>
        <strain evidence="2 3">LCB217</strain>
    </source>
</reference>
<sequence>MWLLVPAVSALLLVAYFLFPQEVPESVPVSSFDLNEAESPQQTETPPTVEPIQISPVVDVKGAVAHPGVYELSPEARIQDLIQAAGGFLPEADSRAINLAMKLQDEMSVYVPAVGEEILLPESPHSAAATGDTMVNLNTAAEAELTSLPGIGPSKAAAIITYRTDHGNFKTIDELKEVTGIGDKTFEQLKDAITVK</sequence>
<dbReference type="SMART" id="SM00278">
    <property type="entry name" value="HhH1"/>
    <property type="match status" value="2"/>
</dbReference>
<dbReference type="InterPro" id="IPR051675">
    <property type="entry name" value="Endo/Exo/Phosphatase_dom_1"/>
</dbReference>
<dbReference type="InterPro" id="IPR010994">
    <property type="entry name" value="RuvA_2-like"/>
</dbReference>
<gene>
    <name evidence="2" type="ORF">EEX84_01200</name>
</gene>
<name>A0A3M8PBA5_9BACL</name>
<dbReference type="InterPro" id="IPR019554">
    <property type="entry name" value="Soluble_ligand-bd"/>
</dbReference>
<organism evidence="2 3">
    <name type="scientific">Planococcus salinus</name>
    <dbReference type="NCBI Taxonomy" id="1848460"/>
    <lineage>
        <taxon>Bacteria</taxon>
        <taxon>Bacillati</taxon>
        <taxon>Bacillota</taxon>
        <taxon>Bacilli</taxon>
        <taxon>Bacillales</taxon>
        <taxon>Caryophanaceae</taxon>
        <taxon>Planococcus</taxon>
    </lineage>
</organism>
<dbReference type="GO" id="GO:0015627">
    <property type="term" value="C:type II protein secretion system complex"/>
    <property type="evidence" value="ECO:0007669"/>
    <property type="project" value="TreeGrafter"/>
</dbReference>
<dbReference type="PANTHER" id="PTHR21180">
    <property type="entry name" value="ENDONUCLEASE/EXONUCLEASE/PHOSPHATASE FAMILY DOMAIN-CONTAINING PROTEIN 1"/>
    <property type="match status" value="1"/>
</dbReference>
<evidence type="ECO:0000313" key="3">
    <source>
        <dbReference type="Proteomes" id="UP000275473"/>
    </source>
</evidence>
<dbReference type="InterPro" id="IPR003583">
    <property type="entry name" value="Hlx-hairpin-Hlx_DNA-bd_motif"/>
</dbReference>
<dbReference type="OrthoDB" id="9790239at2"/>
<dbReference type="InterPro" id="IPR004509">
    <property type="entry name" value="Competence_ComEA_HhH"/>
</dbReference>